<dbReference type="InterPro" id="IPR006405">
    <property type="entry name" value="Nic_PRibTrfase_pncB"/>
</dbReference>
<dbReference type="NCBIfam" id="NF009131">
    <property type="entry name" value="PRK12484.1"/>
    <property type="match status" value="1"/>
</dbReference>
<dbReference type="PANTHER" id="PTHR11098">
    <property type="entry name" value="NICOTINATE PHOSPHORIBOSYLTRANSFERASE"/>
    <property type="match status" value="1"/>
</dbReference>
<evidence type="ECO:0000259" key="11">
    <source>
        <dbReference type="Pfam" id="PF17767"/>
    </source>
</evidence>
<dbReference type="SUPFAM" id="SSF54675">
    <property type="entry name" value="Nicotinate/Quinolinate PRTase N-terminal domain-like"/>
    <property type="match status" value="1"/>
</dbReference>
<evidence type="ECO:0000313" key="13">
    <source>
        <dbReference type="Proteomes" id="UP000235803"/>
    </source>
</evidence>
<evidence type="ECO:0000256" key="6">
    <source>
        <dbReference type="ARBA" id="ARBA00022642"/>
    </source>
</evidence>
<dbReference type="Gene3D" id="3.20.140.10">
    <property type="entry name" value="nicotinate phosphoribosyltransferase"/>
    <property type="match status" value="1"/>
</dbReference>
<dbReference type="InterPro" id="IPR013785">
    <property type="entry name" value="Aldolase_TIM"/>
</dbReference>
<gene>
    <name evidence="12" type="ORF">C1H69_18025</name>
</gene>
<dbReference type="GO" id="GO:0034355">
    <property type="term" value="P:NAD+ biosynthetic process via the salvage pathway"/>
    <property type="evidence" value="ECO:0007669"/>
    <property type="project" value="TreeGrafter"/>
</dbReference>
<protein>
    <recommendedName>
        <fullName evidence="3 9">Nicotinate phosphoribosyltransferase</fullName>
        <ecNumber evidence="3 9">6.3.4.21</ecNumber>
    </recommendedName>
</protein>
<evidence type="ECO:0000313" key="12">
    <source>
        <dbReference type="EMBL" id="PMR73240.1"/>
    </source>
</evidence>
<dbReference type="AlphaFoldDB" id="A0A2N7TYG9"/>
<dbReference type="OrthoDB" id="9771406at2"/>
<sequence length="461" mass="50882">MNGQTPVQVEDGELALLTDLYQLTMLQAYWKEEMHERATFSLYFRKLPPTRRFMLACGQQHAAALASRVRFSAYSLKQLSETGRFDEAFLHWLAGFRFSGDIWALPEGTPVFQNEPFLEVDAPIAEAQLLESLIMNLVQLETVLASKAVRIVMAARGRPVVDFGLRRMHGVDAAVRGVRAYRTAGLAGTSNVLGGLRHGLPLSGTMAHSYVLAHDDERDSFRSFARHYPGTTLLVDTHDTLEGVRKIIELMEEEPGLGISAIRLDSGDLGILAHRARALLDEAGLDTIGIIASSGLDEHQIEALIADDTPIDAFGVGTQMGVSADAPVIDLSYKLVEYAGIPRVKHSTGKINLPGRKQLFRRRDADGTYLGDIIARREESIDGAVPLLVPLVCEGRVDQEHMAGAERARERVAQALTQLPADLRRLDPGETDYPVELSPALQRLQSELSLAPLKRKRPRER</sequence>
<evidence type="ECO:0000256" key="8">
    <source>
        <dbReference type="ARBA" id="ARBA00048668"/>
    </source>
</evidence>
<dbReference type="InterPro" id="IPR040727">
    <property type="entry name" value="NAPRTase_N"/>
</dbReference>
<dbReference type="EMBL" id="PNRF01000037">
    <property type="protein sequence ID" value="PMR73240.1"/>
    <property type="molecule type" value="Genomic_DNA"/>
</dbReference>
<evidence type="ECO:0000256" key="2">
    <source>
        <dbReference type="ARBA" id="ARBA00010897"/>
    </source>
</evidence>
<dbReference type="EC" id="6.3.4.21" evidence="3 9"/>
<dbReference type="GO" id="GO:0005829">
    <property type="term" value="C:cytosol"/>
    <property type="evidence" value="ECO:0007669"/>
    <property type="project" value="TreeGrafter"/>
</dbReference>
<comment type="caution">
    <text evidence="12">The sequence shown here is derived from an EMBL/GenBank/DDBJ whole genome shotgun (WGS) entry which is preliminary data.</text>
</comment>
<comment type="PTM">
    <text evidence="9">Transiently phosphorylated on a His residue during the reaction cycle. Phosphorylation strongly increases the affinity for substrates and increases the rate of nicotinate D-ribonucleotide production. Dephosphorylation regenerates the low-affinity form of the enzyme, leading to product release.</text>
</comment>
<dbReference type="PIRSF" id="PIRSF000484">
    <property type="entry name" value="NAPRT"/>
    <property type="match status" value="1"/>
</dbReference>
<feature type="domain" description="Nicotinate phosphoribosyltransferase N-terminal" evidence="11">
    <location>
        <begin position="16"/>
        <end position="138"/>
    </location>
</feature>
<dbReference type="SUPFAM" id="SSF51690">
    <property type="entry name" value="Nicotinate/Quinolinate PRTase C-terminal domain-like"/>
    <property type="match status" value="1"/>
</dbReference>
<dbReference type="PANTHER" id="PTHR11098:SF1">
    <property type="entry name" value="NICOTINATE PHOSPHORIBOSYLTRANSFERASE"/>
    <property type="match status" value="1"/>
</dbReference>
<organism evidence="12 13">
    <name type="scientific">Billgrantia endophytica</name>
    <dbReference type="NCBI Taxonomy" id="2033802"/>
    <lineage>
        <taxon>Bacteria</taxon>
        <taxon>Pseudomonadati</taxon>
        <taxon>Pseudomonadota</taxon>
        <taxon>Gammaproteobacteria</taxon>
        <taxon>Oceanospirillales</taxon>
        <taxon>Halomonadaceae</taxon>
        <taxon>Billgrantia</taxon>
    </lineage>
</organism>
<dbReference type="NCBIfam" id="NF006696">
    <property type="entry name" value="PRK09243.1-3"/>
    <property type="match status" value="1"/>
</dbReference>
<dbReference type="InterPro" id="IPR036068">
    <property type="entry name" value="Nicotinate_pribotase-like_C"/>
</dbReference>
<dbReference type="NCBIfam" id="TIGR01513">
    <property type="entry name" value="NAPRTase_put"/>
    <property type="match status" value="1"/>
</dbReference>
<dbReference type="UniPathway" id="UPA00253">
    <property type="reaction ID" value="UER00457"/>
</dbReference>
<evidence type="ECO:0000256" key="5">
    <source>
        <dbReference type="ARBA" id="ARBA00022598"/>
    </source>
</evidence>
<dbReference type="Pfam" id="PF04095">
    <property type="entry name" value="NAPRTase"/>
    <property type="match status" value="1"/>
</dbReference>
<name>A0A2N7TYG9_9GAMM</name>
<dbReference type="CDD" id="cd01570">
    <property type="entry name" value="NAPRTase_A"/>
    <property type="match status" value="1"/>
</dbReference>
<reference evidence="12 13" key="1">
    <citation type="submission" date="2018-01" db="EMBL/GenBank/DDBJ databases">
        <title>Halomonas endophytica sp. nov., isolated from storage liquid in the stems of Populus euphratica.</title>
        <authorList>
            <person name="Chen C."/>
        </authorList>
    </citation>
    <scope>NUCLEOTIDE SEQUENCE [LARGE SCALE GENOMIC DNA]</scope>
    <source>
        <strain evidence="12 13">MC28</strain>
    </source>
</reference>
<dbReference type="Gene3D" id="3.20.20.70">
    <property type="entry name" value="Aldolase class I"/>
    <property type="match status" value="1"/>
</dbReference>
<dbReference type="RefSeq" id="WP_102654761.1">
    <property type="nucleotide sequence ID" value="NZ_PNRF01000037.1"/>
</dbReference>
<keyword evidence="12" id="KW-0328">Glycosyltransferase</keyword>
<comment type="similarity">
    <text evidence="2 9">Belongs to the NAPRTase family.</text>
</comment>
<dbReference type="Pfam" id="PF17767">
    <property type="entry name" value="NAPRTase_N"/>
    <property type="match status" value="1"/>
</dbReference>
<dbReference type="GO" id="GO:0016757">
    <property type="term" value="F:glycosyltransferase activity"/>
    <property type="evidence" value="ECO:0007669"/>
    <property type="project" value="UniProtKB-KW"/>
</dbReference>
<evidence type="ECO:0000256" key="1">
    <source>
        <dbReference type="ARBA" id="ARBA00004952"/>
    </source>
</evidence>
<keyword evidence="13" id="KW-1185">Reference proteome</keyword>
<keyword evidence="4" id="KW-0597">Phosphoprotein</keyword>
<dbReference type="InterPro" id="IPR007229">
    <property type="entry name" value="Nic_PRibTrfase-Fam"/>
</dbReference>
<dbReference type="InterPro" id="IPR000408">
    <property type="entry name" value="Reg_chr_condens"/>
</dbReference>
<keyword evidence="6 9" id="KW-0662">Pyridine nucleotide biosynthesis</keyword>
<evidence type="ECO:0000256" key="4">
    <source>
        <dbReference type="ARBA" id="ARBA00022553"/>
    </source>
</evidence>
<evidence type="ECO:0000259" key="10">
    <source>
        <dbReference type="Pfam" id="PF04095"/>
    </source>
</evidence>
<dbReference type="Proteomes" id="UP000235803">
    <property type="component" value="Unassembled WGS sequence"/>
</dbReference>
<dbReference type="PROSITE" id="PS00626">
    <property type="entry name" value="RCC1_2"/>
    <property type="match status" value="1"/>
</dbReference>
<keyword evidence="5 9" id="KW-0436">Ligase</keyword>
<dbReference type="InterPro" id="IPR041525">
    <property type="entry name" value="N/Namide_PRibTrfase"/>
</dbReference>
<evidence type="ECO:0000256" key="3">
    <source>
        <dbReference type="ARBA" id="ARBA00013236"/>
    </source>
</evidence>
<keyword evidence="7 9" id="KW-0808">Transferase</keyword>
<proteinExistence type="inferred from homology"/>
<dbReference type="GO" id="GO:0004516">
    <property type="term" value="F:nicotinate phosphoribosyltransferase activity"/>
    <property type="evidence" value="ECO:0007669"/>
    <property type="project" value="UniProtKB-UniRule"/>
</dbReference>
<comment type="function">
    <text evidence="9">Catalyzes the first step in the biosynthesis of NAD from nicotinic acid, the ATP-dependent synthesis of beta-nicotinate D-ribonucleotide from nicotinate and 5-phospho-D-ribose 1-phosphate.</text>
</comment>
<evidence type="ECO:0000256" key="7">
    <source>
        <dbReference type="ARBA" id="ARBA00022679"/>
    </source>
</evidence>
<feature type="domain" description="Nicotinate/nicotinamide phosphoribosyltransferase" evidence="10">
    <location>
        <begin position="160"/>
        <end position="321"/>
    </location>
</feature>
<comment type="catalytic activity">
    <reaction evidence="8 9">
        <text>5-phospho-alpha-D-ribose 1-diphosphate + nicotinate + ATP + H2O = nicotinate beta-D-ribonucleotide + ADP + phosphate + diphosphate</text>
        <dbReference type="Rhea" id="RHEA:36163"/>
        <dbReference type="ChEBI" id="CHEBI:15377"/>
        <dbReference type="ChEBI" id="CHEBI:30616"/>
        <dbReference type="ChEBI" id="CHEBI:32544"/>
        <dbReference type="ChEBI" id="CHEBI:33019"/>
        <dbReference type="ChEBI" id="CHEBI:43474"/>
        <dbReference type="ChEBI" id="CHEBI:57502"/>
        <dbReference type="ChEBI" id="CHEBI:58017"/>
        <dbReference type="ChEBI" id="CHEBI:456216"/>
        <dbReference type="EC" id="6.3.4.21"/>
    </reaction>
</comment>
<accession>A0A2N7TYG9</accession>
<comment type="pathway">
    <text evidence="1 9">Cofactor biosynthesis; NAD(+) biosynthesis; nicotinate D-ribonucleotide from nicotinate: step 1/1.</text>
</comment>
<evidence type="ECO:0000256" key="9">
    <source>
        <dbReference type="RuleBase" id="RU365100"/>
    </source>
</evidence>